<dbReference type="GO" id="GO:0003677">
    <property type="term" value="F:DNA binding"/>
    <property type="evidence" value="ECO:0007669"/>
    <property type="project" value="UniProtKB-KW"/>
</dbReference>
<keyword evidence="4" id="KW-0804">Transcription</keyword>
<dbReference type="PROSITE" id="PS00622">
    <property type="entry name" value="HTH_LUXR_1"/>
    <property type="match status" value="1"/>
</dbReference>
<dbReference type="SMART" id="SM00421">
    <property type="entry name" value="HTH_LUXR"/>
    <property type="match status" value="1"/>
</dbReference>
<feature type="domain" description="HTH luxR-type" evidence="6">
    <location>
        <begin position="147"/>
        <end position="212"/>
    </location>
</feature>
<name>A0A7W9FZ54_9ACTN</name>
<protein>
    <submittedName>
        <fullName evidence="8">DNA-binding NarL/FixJ family response regulator</fullName>
    </submittedName>
</protein>
<keyword evidence="9" id="KW-1185">Reference proteome</keyword>
<dbReference type="Pfam" id="PF00072">
    <property type="entry name" value="Response_reg"/>
    <property type="match status" value="1"/>
</dbReference>
<dbReference type="PROSITE" id="PS50110">
    <property type="entry name" value="RESPONSE_REGULATORY"/>
    <property type="match status" value="1"/>
</dbReference>
<dbReference type="PRINTS" id="PR00038">
    <property type="entry name" value="HTHLUXR"/>
</dbReference>
<dbReference type="Pfam" id="PF00196">
    <property type="entry name" value="GerE"/>
    <property type="match status" value="1"/>
</dbReference>
<evidence type="ECO:0000256" key="5">
    <source>
        <dbReference type="PROSITE-ProRule" id="PRU00169"/>
    </source>
</evidence>
<dbReference type="CDD" id="cd06170">
    <property type="entry name" value="LuxR_C_like"/>
    <property type="match status" value="1"/>
</dbReference>
<dbReference type="InterPro" id="IPR011006">
    <property type="entry name" value="CheY-like_superfamily"/>
</dbReference>
<gene>
    <name evidence="8" type="ORF">HD596_001016</name>
</gene>
<evidence type="ECO:0000256" key="4">
    <source>
        <dbReference type="ARBA" id="ARBA00023163"/>
    </source>
</evidence>
<dbReference type="InterPro" id="IPR000792">
    <property type="entry name" value="Tscrpt_reg_LuxR_C"/>
</dbReference>
<dbReference type="Gene3D" id="3.40.50.2300">
    <property type="match status" value="1"/>
</dbReference>
<feature type="modified residue" description="4-aspartylphosphate" evidence="5">
    <location>
        <position position="54"/>
    </location>
</feature>
<reference evidence="8 9" key="1">
    <citation type="submission" date="2020-08" db="EMBL/GenBank/DDBJ databases">
        <title>Sequencing the genomes of 1000 actinobacteria strains.</title>
        <authorList>
            <person name="Klenk H.-P."/>
        </authorList>
    </citation>
    <scope>NUCLEOTIDE SEQUENCE [LARGE SCALE GENOMIC DNA]</scope>
    <source>
        <strain evidence="8 9">DSM 45507</strain>
    </source>
</reference>
<dbReference type="PROSITE" id="PS50043">
    <property type="entry name" value="HTH_LUXR_2"/>
    <property type="match status" value="1"/>
</dbReference>
<comment type="caution">
    <text evidence="8">The sequence shown here is derived from an EMBL/GenBank/DDBJ whole genome shotgun (WGS) entry which is preliminary data.</text>
</comment>
<dbReference type="SMART" id="SM00448">
    <property type="entry name" value="REC"/>
    <property type="match status" value="1"/>
</dbReference>
<keyword evidence="2" id="KW-0805">Transcription regulation</keyword>
<feature type="domain" description="Response regulatory" evidence="7">
    <location>
        <begin position="3"/>
        <end position="119"/>
    </location>
</feature>
<dbReference type="EMBL" id="JACHMB010000001">
    <property type="protein sequence ID" value="MBB5774260.1"/>
    <property type="molecule type" value="Genomic_DNA"/>
</dbReference>
<dbReference type="RefSeq" id="WP_185068105.1">
    <property type="nucleotide sequence ID" value="NZ_JACHMB010000001.1"/>
</dbReference>
<proteinExistence type="predicted"/>
<organism evidence="8 9">
    <name type="scientific">Nonomuraea jabiensis</name>
    <dbReference type="NCBI Taxonomy" id="882448"/>
    <lineage>
        <taxon>Bacteria</taxon>
        <taxon>Bacillati</taxon>
        <taxon>Actinomycetota</taxon>
        <taxon>Actinomycetes</taxon>
        <taxon>Streptosporangiales</taxon>
        <taxon>Streptosporangiaceae</taxon>
        <taxon>Nonomuraea</taxon>
    </lineage>
</organism>
<dbReference type="InterPro" id="IPR039420">
    <property type="entry name" value="WalR-like"/>
</dbReference>
<dbReference type="Proteomes" id="UP000579153">
    <property type="component" value="Unassembled WGS sequence"/>
</dbReference>
<dbReference type="GO" id="GO:0006355">
    <property type="term" value="P:regulation of DNA-templated transcription"/>
    <property type="evidence" value="ECO:0007669"/>
    <property type="project" value="InterPro"/>
</dbReference>
<keyword evidence="3 8" id="KW-0238">DNA-binding</keyword>
<dbReference type="GO" id="GO:0000160">
    <property type="term" value="P:phosphorelay signal transduction system"/>
    <property type="evidence" value="ECO:0007669"/>
    <property type="project" value="InterPro"/>
</dbReference>
<dbReference type="AlphaFoldDB" id="A0A7W9FZ54"/>
<evidence type="ECO:0000313" key="9">
    <source>
        <dbReference type="Proteomes" id="UP000579153"/>
    </source>
</evidence>
<dbReference type="InterPro" id="IPR001789">
    <property type="entry name" value="Sig_transdc_resp-reg_receiver"/>
</dbReference>
<evidence type="ECO:0000256" key="1">
    <source>
        <dbReference type="ARBA" id="ARBA00022553"/>
    </source>
</evidence>
<evidence type="ECO:0000259" key="7">
    <source>
        <dbReference type="PROSITE" id="PS50110"/>
    </source>
</evidence>
<dbReference type="SUPFAM" id="SSF46894">
    <property type="entry name" value="C-terminal effector domain of the bipartite response regulators"/>
    <property type="match status" value="1"/>
</dbReference>
<evidence type="ECO:0000313" key="8">
    <source>
        <dbReference type="EMBL" id="MBB5774260.1"/>
    </source>
</evidence>
<evidence type="ECO:0000256" key="2">
    <source>
        <dbReference type="ARBA" id="ARBA00023015"/>
    </source>
</evidence>
<keyword evidence="1 5" id="KW-0597">Phosphoprotein</keyword>
<dbReference type="InterPro" id="IPR058245">
    <property type="entry name" value="NreC/VraR/RcsB-like_REC"/>
</dbReference>
<sequence length="231" mass="24470">MITVLVADDQAMIRAGLAALIAAQPDLQVVGEAADGLEAVVAARDLRPDVVLMDVRMPNLDGLEATRRITGAGGDSKVLILTTFDIDDYVYAALRGGASGFLLKDAPSADLITAVRVIADGEALLAPSVTRRLIEEFAARQPIDQREALRLNALTPRELDVLRLVASGLANAEIAGELTIAEETVKSHVGRIFTKLGLRDRAQAVVLAYESGLVVAGNPSSGARRNPRLRS</sequence>
<evidence type="ECO:0000256" key="3">
    <source>
        <dbReference type="ARBA" id="ARBA00023125"/>
    </source>
</evidence>
<accession>A0A7W9FZ54</accession>
<evidence type="ECO:0000259" key="6">
    <source>
        <dbReference type="PROSITE" id="PS50043"/>
    </source>
</evidence>
<dbReference type="CDD" id="cd17535">
    <property type="entry name" value="REC_NarL-like"/>
    <property type="match status" value="1"/>
</dbReference>
<dbReference type="SUPFAM" id="SSF52172">
    <property type="entry name" value="CheY-like"/>
    <property type="match status" value="1"/>
</dbReference>
<dbReference type="InterPro" id="IPR016032">
    <property type="entry name" value="Sig_transdc_resp-reg_C-effctor"/>
</dbReference>
<dbReference type="PANTHER" id="PTHR43214:SF24">
    <property type="entry name" value="TRANSCRIPTIONAL REGULATORY PROTEIN NARL-RELATED"/>
    <property type="match status" value="1"/>
</dbReference>
<dbReference type="PANTHER" id="PTHR43214">
    <property type="entry name" value="TWO-COMPONENT RESPONSE REGULATOR"/>
    <property type="match status" value="1"/>
</dbReference>